<dbReference type="InterPro" id="IPR001867">
    <property type="entry name" value="OmpR/PhoB-type_DNA-bd"/>
</dbReference>
<comment type="caution">
    <text evidence="10">The sequence shown here is derived from an EMBL/GenBank/DDBJ whole genome shotgun (WGS) entry which is preliminary data.</text>
</comment>
<feature type="domain" description="Response regulatory" evidence="8">
    <location>
        <begin position="2"/>
        <end position="116"/>
    </location>
</feature>
<keyword evidence="2" id="KW-0902">Two-component regulatory system</keyword>
<evidence type="ECO:0000259" key="9">
    <source>
        <dbReference type="PROSITE" id="PS51755"/>
    </source>
</evidence>
<dbReference type="Gene3D" id="3.40.50.2300">
    <property type="match status" value="1"/>
</dbReference>
<feature type="DNA-binding region" description="OmpR/PhoB-type" evidence="7">
    <location>
        <begin position="124"/>
        <end position="222"/>
    </location>
</feature>
<dbReference type="EMBL" id="DSUJ01000011">
    <property type="protein sequence ID" value="HFI92656.1"/>
    <property type="molecule type" value="Genomic_DNA"/>
</dbReference>
<keyword evidence="5" id="KW-0804">Transcription</keyword>
<evidence type="ECO:0000256" key="6">
    <source>
        <dbReference type="PROSITE-ProRule" id="PRU00169"/>
    </source>
</evidence>
<dbReference type="GO" id="GO:0005829">
    <property type="term" value="C:cytosol"/>
    <property type="evidence" value="ECO:0007669"/>
    <property type="project" value="TreeGrafter"/>
</dbReference>
<dbReference type="Gene3D" id="6.10.250.690">
    <property type="match status" value="1"/>
</dbReference>
<dbReference type="PANTHER" id="PTHR48111:SF22">
    <property type="entry name" value="REGULATOR OF RPOS"/>
    <property type="match status" value="1"/>
</dbReference>
<evidence type="ECO:0000256" key="3">
    <source>
        <dbReference type="ARBA" id="ARBA00023015"/>
    </source>
</evidence>
<reference evidence="10" key="1">
    <citation type="journal article" date="2020" name="mSystems">
        <title>Genome- and Community-Level Interaction Insights into Carbon Utilization and Element Cycling Functions of Hydrothermarchaeota in Hydrothermal Sediment.</title>
        <authorList>
            <person name="Zhou Z."/>
            <person name="Liu Y."/>
            <person name="Xu W."/>
            <person name="Pan J."/>
            <person name="Luo Z.H."/>
            <person name="Li M."/>
        </authorList>
    </citation>
    <scope>NUCLEOTIDE SEQUENCE [LARGE SCALE GENOMIC DNA]</scope>
    <source>
        <strain evidence="10">SpSt-479</strain>
    </source>
</reference>
<dbReference type="FunFam" id="1.10.10.10:FF:000005">
    <property type="entry name" value="Two-component system response regulator"/>
    <property type="match status" value="1"/>
</dbReference>
<evidence type="ECO:0000256" key="2">
    <source>
        <dbReference type="ARBA" id="ARBA00023012"/>
    </source>
</evidence>
<dbReference type="SMART" id="SM00862">
    <property type="entry name" value="Trans_reg_C"/>
    <property type="match status" value="1"/>
</dbReference>
<feature type="modified residue" description="4-aspartylphosphate" evidence="6">
    <location>
        <position position="51"/>
    </location>
</feature>
<gene>
    <name evidence="10" type="ORF">ENS31_14145</name>
</gene>
<accession>A0A7V3E871</accession>
<dbReference type="Pfam" id="PF00072">
    <property type="entry name" value="Response_reg"/>
    <property type="match status" value="1"/>
</dbReference>
<sequence length="223" mass="25741">MRILVVEDEKKVASFIKKGLEEEYYSVDVAFDGKEGLKLALSEEYDLIILDLMLPFKDGLSILKELRSEKIFTPVLILTARDTIQDKVTGLDSGADDYLAKPFSFEELLARIRALLRRNSVDKNNILKAGDLKLDTQAHKAYRNDIEIQLTAKEYAILEYLMRNKNRVVSRTKISEHIYEFHFDPETNVIDVYINKLRNKVDKGFEKPIIHTVRGVGYLIKDD</sequence>
<dbReference type="GO" id="GO:0006355">
    <property type="term" value="P:regulation of DNA-templated transcription"/>
    <property type="evidence" value="ECO:0007669"/>
    <property type="project" value="InterPro"/>
</dbReference>
<dbReference type="SMART" id="SM00448">
    <property type="entry name" value="REC"/>
    <property type="match status" value="1"/>
</dbReference>
<evidence type="ECO:0000256" key="5">
    <source>
        <dbReference type="ARBA" id="ARBA00023163"/>
    </source>
</evidence>
<evidence type="ECO:0000256" key="1">
    <source>
        <dbReference type="ARBA" id="ARBA00022553"/>
    </source>
</evidence>
<evidence type="ECO:0000313" key="10">
    <source>
        <dbReference type="EMBL" id="HFI92656.1"/>
    </source>
</evidence>
<keyword evidence="1 6" id="KW-0597">Phosphoprotein</keyword>
<dbReference type="GO" id="GO:0032993">
    <property type="term" value="C:protein-DNA complex"/>
    <property type="evidence" value="ECO:0007669"/>
    <property type="project" value="TreeGrafter"/>
</dbReference>
<dbReference type="InterPro" id="IPR001789">
    <property type="entry name" value="Sig_transdc_resp-reg_receiver"/>
</dbReference>
<feature type="domain" description="OmpR/PhoB-type" evidence="9">
    <location>
        <begin position="124"/>
        <end position="222"/>
    </location>
</feature>
<dbReference type="InterPro" id="IPR011006">
    <property type="entry name" value="CheY-like_superfamily"/>
</dbReference>
<dbReference type="InterPro" id="IPR039420">
    <property type="entry name" value="WalR-like"/>
</dbReference>
<dbReference type="PROSITE" id="PS50110">
    <property type="entry name" value="RESPONSE_REGULATORY"/>
    <property type="match status" value="1"/>
</dbReference>
<dbReference type="Gene3D" id="1.10.10.10">
    <property type="entry name" value="Winged helix-like DNA-binding domain superfamily/Winged helix DNA-binding domain"/>
    <property type="match status" value="1"/>
</dbReference>
<evidence type="ECO:0000256" key="4">
    <source>
        <dbReference type="ARBA" id="ARBA00023125"/>
    </source>
</evidence>
<dbReference type="FunFam" id="3.40.50.2300:FF:000002">
    <property type="entry name" value="DNA-binding response regulator PhoP"/>
    <property type="match status" value="1"/>
</dbReference>
<dbReference type="PANTHER" id="PTHR48111">
    <property type="entry name" value="REGULATOR OF RPOS"/>
    <property type="match status" value="1"/>
</dbReference>
<dbReference type="GO" id="GO:0000976">
    <property type="term" value="F:transcription cis-regulatory region binding"/>
    <property type="evidence" value="ECO:0007669"/>
    <property type="project" value="TreeGrafter"/>
</dbReference>
<evidence type="ECO:0000256" key="7">
    <source>
        <dbReference type="PROSITE-ProRule" id="PRU01091"/>
    </source>
</evidence>
<organism evidence="10">
    <name type="scientific">Ignavibacterium album</name>
    <dbReference type="NCBI Taxonomy" id="591197"/>
    <lineage>
        <taxon>Bacteria</taxon>
        <taxon>Pseudomonadati</taxon>
        <taxon>Ignavibacteriota</taxon>
        <taxon>Ignavibacteria</taxon>
        <taxon>Ignavibacteriales</taxon>
        <taxon>Ignavibacteriaceae</taxon>
        <taxon>Ignavibacterium</taxon>
    </lineage>
</organism>
<proteinExistence type="predicted"/>
<dbReference type="InterPro" id="IPR036388">
    <property type="entry name" value="WH-like_DNA-bd_sf"/>
</dbReference>
<dbReference type="CDD" id="cd00383">
    <property type="entry name" value="trans_reg_C"/>
    <property type="match status" value="1"/>
</dbReference>
<protein>
    <submittedName>
        <fullName evidence="10">Response regulator transcription factor</fullName>
    </submittedName>
</protein>
<dbReference type="Pfam" id="PF00486">
    <property type="entry name" value="Trans_reg_C"/>
    <property type="match status" value="1"/>
</dbReference>
<dbReference type="SUPFAM" id="SSF52172">
    <property type="entry name" value="CheY-like"/>
    <property type="match status" value="1"/>
</dbReference>
<dbReference type="AlphaFoldDB" id="A0A7V3E871"/>
<keyword evidence="3" id="KW-0805">Transcription regulation</keyword>
<dbReference type="CDD" id="cd17625">
    <property type="entry name" value="REC_OmpR_DrrD-like"/>
    <property type="match status" value="1"/>
</dbReference>
<dbReference type="PROSITE" id="PS51755">
    <property type="entry name" value="OMPR_PHOB"/>
    <property type="match status" value="1"/>
</dbReference>
<evidence type="ECO:0000259" key="8">
    <source>
        <dbReference type="PROSITE" id="PS50110"/>
    </source>
</evidence>
<name>A0A7V3E871_9BACT</name>
<dbReference type="GO" id="GO:0000156">
    <property type="term" value="F:phosphorelay response regulator activity"/>
    <property type="evidence" value="ECO:0007669"/>
    <property type="project" value="TreeGrafter"/>
</dbReference>
<keyword evidence="4 7" id="KW-0238">DNA-binding</keyword>